<dbReference type="Proteomes" id="UP000252707">
    <property type="component" value="Unassembled WGS sequence"/>
</dbReference>
<evidence type="ECO:0000256" key="3">
    <source>
        <dbReference type="PIRSR" id="PIRSR001434-2"/>
    </source>
</evidence>
<accession>A0A369CDN0</accession>
<dbReference type="Pfam" id="PF01053">
    <property type="entry name" value="Cys_Met_Meta_PP"/>
    <property type="match status" value="1"/>
</dbReference>
<dbReference type="AlphaFoldDB" id="A0A369CDN0"/>
<dbReference type="GO" id="GO:0030170">
    <property type="term" value="F:pyridoxal phosphate binding"/>
    <property type="evidence" value="ECO:0007669"/>
    <property type="project" value="InterPro"/>
</dbReference>
<dbReference type="GO" id="GO:0019346">
    <property type="term" value="P:transsulfuration"/>
    <property type="evidence" value="ECO:0007669"/>
    <property type="project" value="InterPro"/>
</dbReference>
<comment type="cofactor">
    <cofactor evidence="1 4">
        <name>pyridoxal 5'-phosphate</name>
        <dbReference type="ChEBI" id="CHEBI:597326"/>
    </cofactor>
</comment>
<dbReference type="InterPro" id="IPR054542">
    <property type="entry name" value="Cys_met_metab_PP"/>
</dbReference>
<dbReference type="Gene3D" id="3.90.1150.10">
    <property type="entry name" value="Aspartate Aminotransferase, domain 1"/>
    <property type="match status" value="1"/>
</dbReference>
<organism evidence="5 6">
    <name type="scientific">Thioalbus denitrificans</name>
    <dbReference type="NCBI Taxonomy" id="547122"/>
    <lineage>
        <taxon>Bacteria</taxon>
        <taxon>Pseudomonadati</taxon>
        <taxon>Pseudomonadota</taxon>
        <taxon>Gammaproteobacteria</taxon>
        <taxon>Chromatiales</taxon>
        <taxon>Ectothiorhodospiraceae</taxon>
        <taxon>Thioalbus</taxon>
    </lineage>
</organism>
<evidence type="ECO:0000256" key="2">
    <source>
        <dbReference type="ARBA" id="ARBA00022898"/>
    </source>
</evidence>
<dbReference type="FunFam" id="3.40.640.10:FF:000046">
    <property type="entry name" value="Cystathionine gamma-lyase"/>
    <property type="match status" value="1"/>
</dbReference>
<protein>
    <submittedName>
        <fullName evidence="5">Cystathionine gamma-synthase/methionine-gamma-lyase</fullName>
    </submittedName>
</protein>
<dbReference type="InterPro" id="IPR015422">
    <property type="entry name" value="PyrdxlP-dep_Trfase_small"/>
</dbReference>
<keyword evidence="2 3" id="KW-0663">Pyridoxal phosphate</keyword>
<proteinExistence type="inferred from homology"/>
<dbReference type="GO" id="GO:0016846">
    <property type="term" value="F:carbon-sulfur lyase activity"/>
    <property type="evidence" value="ECO:0007669"/>
    <property type="project" value="TreeGrafter"/>
</dbReference>
<dbReference type="InterPro" id="IPR015421">
    <property type="entry name" value="PyrdxlP-dep_Trfase_major"/>
</dbReference>
<dbReference type="FunFam" id="3.90.1150.10:FF:000033">
    <property type="entry name" value="Cystathionine gamma-synthase"/>
    <property type="match status" value="1"/>
</dbReference>
<keyword evidence="6" id="KW-1185">Reference proteome</keyword>
<feature type="modified residue" description="N6-(pyridoxal phosphate)lysine" evidence="3">
    <location>
        <position position="210"/>
    </location>
</feature>
<dbReference type="Gene3D" id="3.40.640.10">
    <property type="entry name" value="Type I PLP-dependent aspartate aminotransferase-like (Major domain)"/>
    <property type="match status" value="1"/>
</dbReference>
<comment type="caution">
    <text evidence="5">The sequence shown here is derived from an EMBL/GenBank/DDBJ whole genome shotgun (WGS) entry which is preliminary data.</text>
</comment>
<dbReference type="PANTHER" id="PTHR11808">
    <property type="entry name" value="TRANS-SULFURATION ENZYME FAMILY MEMBER"/>
    <property type="match status" value="1"/>
</dbReference>
<gene>
    <name evidence="5" type="ORF">DFQ59_104153</name>
</gene>
<evidence type="ECO:0000256" key="4">
    <source>
        <dbReference type="RuleBase" id="RU362118"/>
    </source>
</evidence>
<evidence type="ECO:0000313" key="6">
    <source>
        <dbReference type="Proteomes" id="UP000252707"/>
    </source>
</evidence>
<dbReference type="PIRSF" id="PIRSF001434">
    <property type="entry name" value="CGS"/>
    <property type="match status" value="1"/>
</dbReference>
<reference evidence="5 6" key="1">
    <citation type="submission" date="2018-07" db="EMBL/GenBank/DDBJ databases">
        <title>Genomic Encyclopedia of Type Strains, Phase IV (KMG-IV): sequencing the most valuable type-strain genomes for metagenomic binning, comparative biology and taxonomic classification.</title>
        <authorList>
            <person name="Goeker M."/>
        </authorList>
    </citation>
    <scope>NUCLEOTIDE SEQUENCE [LARGE SCALE GENOMIC DNA]</scope>
    <source>
        <strain evidence="5 6">DSM 26407</strain>
    </source>
</reference>
<dbReference type="EMBL" id="QPJY01000004">
    <property type="protein sequence ID" value="RCX30717.1"/>
    <property type="molecule type" value="Genomic_DNA"/>
</dbReference>
<dbReference type="GO" id="GO:0005737">
    <property type="term" value="C:cytoplasm"/>
    <property type="evidence" value="ECO:0007669"/>
    <property type="project" value="TreeGrafter"/>
</dbReference>
<dbReference type="OrthoDB" id="9805807at2"/>
<dbReference type="InterPro" id="IPR000277">
    <property type="entry name" value="Cys/Met-Metab_PyrdxlP-dep_enz"/>
</dbReference>
<dbReference type="GO" id="GO:0009086">
    <property type="term" value="P:methionine biosynthetic process"/>
    <property type="evidence" value="ECO:0007669"/>
    <property type="project" value="UniProtKB-ARBA"/>
</dbReference>
<evidence type="ECO:0000256" key="1">
    <source>
        <dbReference type="ARBA" id="ARBA00001933"/>
    </source>
</evidence>
<dbReference type="RefSeq" id="WP_114279702.1">
    <property type="nucleotide sequence ID" value="NZ_QPJY01000004.1"/>
</dbReference>
<dbReference type="CDD" id="cd00614">
    <property type="entry name" value="CGS_like"/>
    <property type="match status" value="1"/>
</dbReference>
<sequence length="392" mass="41985">MNDYEEEFDGLETDCVHAGEAGDPQGAVHGPVYNSTTFRFDSTAELLETLEGGHSGAFYTRYGMNPTIQALETKLAVLEGAESALAFGAGMAAQSALFLTHGRGGILCIGDAYGGTIELLSAQLPLLGIPTRFLLADELDSLEEVLDQGVDLVFFETPTNPTLEVFDITGISDRAHAAGALVAVDNTFATPINQQPLALGADLVVHSATKYLGGHSDITAGAVMGSRNLLEPIWSWRKNLGQVPAPETAALLMRSLRTLAIRVRQHNASARAVAETLCEHPRVTRVLYPGLPEFAGFSLARKQMHGFGGMVTFEVDGDGDETADVVDRLRLFTIAPSLGGVESLVTQPVTTTHYTMAAEERERRGITESMVRLSVGLEDVDDLVDDLLQALD</sequence>
<dbReference type="InterPro" id="IPR015424">
    <property type="entry name" value="PyrdxlP-dep_Trfase"/>
</dbReference>
<keyword evidence="5" id="KW-0456">Lyase</keyword>
<comment type="similarity">
    <text evidence="4">Belongs to the trans-sulfuration enzymes family.</text>
</comment>
<dbReference type="PROSITE" id="PS00868">
    <property type="entry name" value="CYS_MET_METAB_PP"/>
    <property type="match status" value="1"/>
</dbReference>
<dbReference type="SUPFAM" id="SSF53383">
    <property type="entry name" value="PLP-dependent transferases"/>
    <property type="match status" value="1"/>
</dbReference>
<evidence type="ECO:0000313" key="5">
    <source>
        <dbReference type="EMBL" id="RCX30717.1"/>
    </source>
</evidence>
<name>A0A369CDN0_9GAMM</name>